<dbReference type="RefSeq" id="WP_246442416.1">
    <property type="nucleotide sequence ID" value="NZ_JACJII010000001.1"/>
</dbReference>
<sequence length="125" mass="13805">MLVHDAFTHELDLRVAVGAPVPEDHPGYTSVLDLPVRGFFDRMAELGLPDLRIETPGREWASGRSAAAVLTADRHDLYRSLTGRRTHEQIAALAWSADPTPWLPAFTRGPFRPPTRPAEGILARS</sequence>
<evidence type="ECO:0000313" key="3">
    <source>
        <dbReference type="Proteomes" id="UP000539313"/>
    </source>
</evidence>
<dbReference type="Proteomes" id="UP000539313">
    <property type="component" value="Unassembled WGS sequence"/>
</dbReference>
<organism evidence="2 3">
    <name type="scientific">Thermomonospora cellulosilytica</name>
    <dbReference type="NCBI Taxonomy" id="1411118"/>
    <lineage>
        <taxon>Bacteria</taxon>
        <taxon>Bacillati</taxon>
        <taxon>Actinomycetota</taxon>
        <taxon>Actinomycetes</taxon>
        <taxon>Streptosporangiales</taxon>
        <taxon>Thermomonosporaceae</taxon>
        <taxon>Thermomonospora</taxon>
    </lineage>
</organism>
<accession>A0A7W3N541</accession>
<protein>
    <submittedName>
        <fullName evidence="2">Uncharacterized protein</fullName>
    </submittedName>
</protein>
<evidence type="ECO:0000313" key="2">
    <source>
        <dbReference type="EMBL" id="MBA9007734.1"/>
    </source>
</evidence>
<comment type="caution">
    <text evidence="2">The sequence shown here is derived from an EMBL/GenBank/DDBJ whole genome shotgun (WGS) entry which is preliminary data.</text>
</comment>
<proteinExistence type="predicted"/>
<dbReference type="AlphaFoldDB" id="A0A7W3N541"/>
<name>A0A7W3N541_9ACTN</name>
<dbReference type="EMBL" id="JACJII010000001">
    <property type="protein sequence ID" value="MBA9007734.1"/>
    <property type="molecule type" value="Genomic_DNA"/>
</dbReference>
<evidence type="ECO:0000256" key="1">
    <source>
        <dbReference type="SAM" id="MobiDB-lite"/>
    </source>
</evidence>
<gene>
    <name evidence="2" type="ORF">HNR21_006616</name>
</gene>
<keyword evidence="3" id="KW-1185">Reference proteome</keyword>
<reference evidence="2 3" key="1">
    <citation type="submission" date="2020-08" db="EMBL/GenBank/DDBJ databases">
        <title>Sequencing the genomes of 1000 actinobacteria strains.</title>
        <authorList>
            <person name="Klenk H.-P."/>
        </authorList>
    </citation>
    <scope>NUCLEOTIDE SEQUENCE [LARGE SCALE GENOMIC DNA]</scope>
    <source>
        <strain evidence="2 3">DSM 45823</strain>
    </source>
</reference>
<feature type="region of interest" description="Disordered" evidence="1">
    <location>
        <begin position="106"/>
        <end position="125"/>
    </location>
</feature>